<proteinExistence type="predicted"/>
<dbReference type="AlphaFoldDB" id="A0AA86PS18"/>
<evidence type="ECO:0000256" key="1">
    <source>
        <dbReference type="SAM" id="Phobius"/>
    </source>
</evidence>
<evidence type="ECO:0000313" key="3">
    <source>
        <dbReference type="EMBL" id="CAL6057970.1"/>
    </source>
</evidence>
<organism evidence="2">
    <name type="scientific">Hexamita inflata</name>
    <dbReference type="NCBI Taxonomy" id="28002"/>
    <lineage>
        <taxon>Eukaryota</taxon>
        <taxon>Metamonada</taxon>
        <taxon>Diplomonadida</taxon>
        <taxon>Hexamitidae</taxon>
        <taxon>Hexamitinae</taxon>
        <taxon>Hexamita</taxon>
    </lineage>
</organism>
<evidence type="ECO:0000313" key="4">
    <source>
        <dbReference type="Proteomes" id="UP001642409"/>
    </source>
</evidence>
<protein>
    <recommendedName>
        <fullName evidence="5">Transmembrane protein</fullName>
    </recommendedName>
</protein>
<comment type="caution">
    <text evidence="2">The sequence shown here is derived from an EMBL/GenBank/DDBJ whole genome shotgun (WGS) entry which is preliminary data.</text>
</comment>
<keyword evidence="1" id="KW-0812">Transmembrane</keyword>
<sequence>MRHMQYTLEKERQMYLTVINEYAYFYADNYCYKCDYNQNVIEQKPIDFPYSLRSDIENFPIFGHDFPQLFKSHECQGRYFTNVFDTLYEFSEFKVTKRVILPDIDPHQVQNNKCASCMGRLFATNGKQLFEVLITQDFKLQEIQTIGFKFQNLKLHVMNNNLFLRDPHKNQFCKLMLNDQIAALRLDFDYDEILIDNKEIMLFYLDNNVYYLLYFNQEIQVLNYTVNYTIRNQKQQYIITNNGWSINYDIVNEIVAANLKQQEFYKRQQERGVVIIVLVGFINKQLTKIQYNNLFLYTILHEHIGFYQITQINFMNYTLPQYQNYYTICTILVSQNQLTVNSTLQIFVCFQQNFVLLLLLYTIIYMLINEVVICAIDEIIVFYCNIINQLQIRIISQKLHIQRIEPLSVSTQSKANTSRPSNQQYFKYNIRIFIITRKSLKWQIVFNLTK</sequence>
<name>A0AA86PS18_9EUKA</name>
<dbReference type="Proteomes" id="UP001642409">
    <property type="component" value="Unassembled WGS sequence"/>
</dbReference>
<dbReference type="EMBL" id="CAXDID020000217">
    <property type="protein sequence ID" value="CAL6057970.1"/>
    <property type="molecule type" value="Genomic_DNA"/>
</dbReference>
<reference evidence="3 4" key="2">
    <citation type="submission" date="2024-07" db="EMBL/GenBank/DDBJ databases">
        <authorList>
            <person name="Akdeniz Z."/>
        </authorList>
    </citation>
    <scope>NUCLEOTIDE SEQUENCE [LARGE SCALE GENOMIC DNA]</scope>
</reference>
<evidence type="ECO:0000313" key="2">
    <source>
        <dbReference type="EMBL" id="CAI9945270.1"/>
    </source>
</evidence>
<keyword evidence="1" id="KW-1133">Transmembrane helix</keyword>
<gene>
    <name evidence="2" type="ORF">HINF_LOCUS32915</name>
    <name evidence="3" type="ORF">HINF_LOCUS47860</name>
</gene>
<feature type="transmembrane region" description="Helical" evidence="1">
    <location>
        <begin position="354"/>
        <end position="384"/>
    </location>
</feature>
<keyword evidence="4" id="KW-1185">Reference proteome</keyword>
<accession>A0AA86PS18</accession>
<dbReference type="EMBL" id="CATOUU010000742">
    <property type="protein sequence ID" value="CAI9945270.1"/>
    <property type="molecule type" value="Genomic_DNA"/>
</dbReference>
<evidence type="ECO:0008006" key="5">
    <source>
        <dbReference type="Google" id="ProtNLM"/>
    </source>
</evidence>
<keyword evidence="1" id="KW-0472">Membrane</keyword>
<reference evidence="2" key="1">
    <citation type="submission" date="2023-06" db="EMBL/GenBank/DDBJ databases">
        <authorList>
            <person name="Kurt Z."/>
        </authorList>
    </citation>
    <scope>NUCLEOTIDE SEQUENCE</scope>
</reference>